<evidence type="ECO:0000256" key="1">
    <source>
        <dbReference type="SAM" id="Coils"/>
    </source>
</evidence>
<keyword evidence="1" id="KW-0175">Coiled coil</keyword>
<feature type="signal peptide" evidence="2">
    <location>
        <begin position="1"/>
        <end position="24"/>
    </location>
</feature>
<dbReference type="RefSeq" id="WP_187481494.1">
    <property type="nucleotide sequence ID" value="NZ_CP060695.1"/>
</dbReference>
<dbReference type="AlphaFoldDB" id="A0A7G9L7G5"/>
<dbReference type="EMBL" id="CP060695">
    <property type="protein sequence ID" value="QNM84564.1"/>
    <property type="molecule type" value="Genomic_DNA"/>
</dbReference>
<keyword evidence="2" id="KW-0732">Signal</keyword>
<evidence type="ECO:0000313" key="4">
    <source>
        <dbReference type="Proteomes" id="UP000515808"/>
    </source>
</evidence>
<name>A0A7G9L7G5_9FLAO</name>
<accession>A0A7G9L7G5</accession>
<evidence type="ECO:0000313" key="3">
    <source>
        <dbReference type="EMBL" id="QNM84564.1"/>
    </source>
</evidence>
<sequence>MKKKHILSISVLLLSLLATQNTNAQFDLKSLKKKAMNKAIDNAFTKITNLCIGNKDESKLMELKPSDKAYLDYQNLKSEIDKLSKDLENIELLELSEDVKKIKSSIKKIKKTNPNANLASECNRINELKKKFKK</sequence>
<feature type="chain" id="PRO_5028873246" evidence="2">
    <location>
        <begin position="25"/>
        <end position="134"/>
    </location>
</feature>
<reference evidence="3 4" key="1">
    <citation type="submission" date="2020-08" db="EMBL/GenBank/DDBJ databases">
        <title>Polaribacter sp. L12M9 isolated from gut of the Korean scallop.</title>
        <authorList>
            <person name="Jeong Y.S."/>
        </authorList>
    </citation>
    <scope>NUCLEOTIDE SEQUENCE [LARGE SCALE GENOMIC DNA]</scope>
    <source>
        <strain evidence="3 4">L12M9</strain>
    </source>
</reference>
<dbReference type="Proteomes" id="UP000515808">
    <property type="component" value="Chromosome"/>
</dbReference>
<dbReference type="KEGG" id="ppec:H9W90_10185"/>
<keyword evidence="4" id="KW-1185">Reference proteome</keyword>
<evidence type="ECO:0000256" key="2">
    <source>
        <dbReference type="SAM" id="SignalP"/>
    </source>
</evidence>
<gene>
    <name evidence="3" type="ORF">H9W90_10185</name>
</gene>
<proteinExistence type="predicted"/>
<feature type="coiled-coil region" evidence="1">
    <location>
        <begin position="66"/>
        <end position="112"/>
    </location>
</feature>
<organism evidence="3 4">
    <name type="scientific">Polaribacter pectinis</name>
    <dbReference type="NCBI Taxonomy" id="2738844"/>
    <lineage>
        <taxon>Bacteria</taxon>
        <taxon>Pseudomonadati</taxon>
        <taxon>Bacteroidota</taxon>
        <taxon>Flavobacteriia</taxon>
        <taxon>Flavobacteriales</taxon>
        <taxon>Flavobacteriaceae</taxon>
    </lineage>
</organism>
<protein>
    <submittedName>
        <fullName evidence="3">Uncharacterized protein</fullName>
    </submittedName>
</protein>